<sequence length="155" mass="17028">MGATTHHRTSVVIRLAGQHDTLVEAGEEIIRVAIPGAMITITDWTAAWSIWKTWREANSAIPKLFPSGEQAPAYRAHPDSLVLASVAYKAAVKGRDIQGKTPRHSPSGCGELKVRLESLVIICDDRDAAETQVATWARMYDLAQSEVWPGRLAER</sequence>
<protein>
    <submittedName>
        <fullName evidence="1">Uncharacterized protein</fullName>
    </submittedName>
</protein>
<dbReference type="RefSeq" id="WP_184538031.1">
    <property type="nucleotide sequence ID" value="NZ_JACHMP010000002.1"/>
</dbReference>
<evidence type="ECO:0000313" key="1">
    <source>
        <dbReference type="EMBL" id="MBB5823789.1"/>
    </source>
</evidence>
<organism evidence="1 2">
    <name type="scientific">Streptosporangium becharense</name>
    <dbReference type="NCBI Taxonomy" id="1816182"/>
    <lineage>
        <taxon>Bacteria</taxon>
        <taxon>Bacillati</taxon>
        <taxon>Actinomycetota</taxon>
        <taxon>Actinomycetes</taxon>
        <taxon>Streptosporangiales</taxon>
        <taxon>Streptosporangiaceae</taxon>
        <taxon>Streptosporangium</taxon>
    </lineage>
</organism>
<reference evidence="1 2" key="1">
    <citation type="submission" date="2020-08" db="EMBL/GenBank/DDBJ databases">
        <title>Sequencing the genomes of 1000 actinobacteria strains.</title>
        <authorList>
            <person name="Klenk H.-P."/>
        </authorList>
    </citation>
    <scope>NUCLEOTIDE SEQUENCE [LARGE SCALE GENOMIC DNA]</scope>
    <source>
        <strain evidence="1 2">DSM 46887</strain>
    </source>
</reference>
<comment type="caution">
    <text evidence="1">The sequence shown here is derived from an EMBL/GenBank/DDBJ whole genome shotgun (WGS) entry which is preliminary data.</text>
</comment>
<proteinExistence type="predicted"/>
<dbReference type="EMBL" id="JACHMP010000002">
    <property type="protein sequence ID" value="MBB5823789.1"/>
    <property type="molecule type" value="Genomic_DNA"/>
</dbReference>
<name>A0A7W9IN42_9ACTN</name>
<dbReference type="AlphaFoldDB" id="A0A7W9IN42"/>
<evidence type="ECO:0000313" key="2">
    <source>
        <dbReference type="Proteomes" id="UP000540685"/>
    </source>
</evidence>
<keyword evidence="2" id="KW-1185">Reference proteome</keyword>
<dbReference type="Proteomes" id="UP000540685">
    <property type="component" value="Unassembled WGS sequence"/>
</dbReference>
<gene>
    <name evidence="1" type="ORF">F4562_006938</name>
</gene>
<accession>A0A7W9IN42</accession>